<keyword evidence="12" id="KW-1185">Reference proteome</keyword>
<evidence type="ECO:0000256" key="2">
    <source>
        <dbReference type="ARBA" id="ARBA00004496"/>
    </source>
</evidence>
<dbReference type="CDD" id="cd00038">
    <property type="entry name" value="CAP_ED"/>
    <property type="match status" value="2"/>
</dbReference>
<dbReference type="GO" id="GO:0004862">
    <property type="term" value="F:cAMP-dependent protein kinase inhibitor activity"/>
    <property type="evidence" value="ECO:0007669"/>
    <property type="project" value="TreeGrafter"/>
</dbReference>
<dbReference type="PANTHER" id="PTHR11635:SF152">
    <property type="entry name" value="CAMP-DEPENDENT PROTEIN KINASE TYPE I REGULATORY SUBUNIT-RELATED"/>
    <property type="match status" value="1"/>
</dbReference>
<evidence type="ECO:0000256" key="7">
    <source>
        <dbReference type="ARBA" id="ARBA00022801"/>
    </source>
</evidence>
<comment type="caution">
    <text evidence="11">The sequence shown here is derived from an EMBL/GenBank/DDBJ whole genome shotgun (WGS) entry which is preliminary data.</text>
</comment>
<keyword evidence="3" id="KW-0963">Cytoplasm</keyword>
<gene>
    <name evidence="11" type="ORF">PPRIM_AZ9-3.1.T0130061</name>
</gene>
<dbReference type="CDD" id="cd07738">
    <property type="entry name" value="DdPDE5-like_MBL-fold"/>
    <property type="match status" value="1"/>
</dbReference>
<dbReference type="InterPro" id="IPR050503">
    <property type="entry name" value="cAMP-dep_PK_reg_su-like"/>
</dbReference>
<evidence type="ECO:0000256" key="1">
    <source>
        <dbReference type="ARBA" id="ARBA00001946"/>
    </source>
</evidence>
<dbReference type="GO" id="GO:0005829">
    <property type="term" value="C:cytosol"/>
    <property type="evidence" value="ECO:0007669"/>
    <property type="project" value="TreeGrafter"/>
</dbReference>
<dbReference type="GO" id="GO:0046872">
    <property type="term" value="F:metal ion binding"/>
    <property type="evidence" value="ECO:0007669"/>
    <property type="project" value="UniProtKB-KW"/>
</dbReference>
<dbReference type="PANTHER" id="PTHR11635">
    <property type="entry name" value="CAMP-DEPENDENT PROTEIN KINASE REGULATORY CHAIN"/>
    <property type="match status" value="1"/>
</dbReference>
<dbReference type="SMART" id="SM00849">
    <property type="entry name" value="Lactamase_B"/>
    <property type="match status" value="1"/>
</dbReference>
<evidence type="ECO:0000256" key="9">
    <source>
        <dbReference type="ARBA" id="ARBA00061002"/>
    </source>
</evidence>
<organism evidence="11 12">
    <name type="scientific">Paramecium primaurelia</name>
    <dbReference type="NCBI Taxonomy" id="5886"/>
    <lineage>
        <taxon>Eukaryota</taxon>
        <taxon>Sar</taxon>
        <taxon>Alveolata</taxon>
        <taxon>Ciliophora</taxon>
        <taxon>Intramacronucleata</taxon>
        <taxon>Oligohymenophorea</taxon>
        <taxon>Peniculida</taxon>
        <taxon>Parameciidae</taxon>
        <taxon>Paramecium</taxon>
    </lineage>
</organism>
<sequence length="828" mass="94535">MACTSKEQFHQDINELNQELKPQEQISTVQTMKLNRGGLIIKTSEGPIQFGLPPETVKDSMSLGVEVPTFYIIPTQRFNKQFGINVAEFEFPAYFNFFIKKRQVTLICDTETANSIKIVFQETLLGPKDFSQIQNDYHPDVDPIEYVDFKKELAIFAKNPMNLNEKLTSETLLKFVIFENNVAQIGKVKIVKEEKEFTIYDNDNLLISFPDKFSFPKEYDKLLSLHKIDSSGKSEITPPSLLIMKKMKHGKKPPSLTQNFDEVDSDEDDQEIGSMPNLLLWNKNGEAKLQKKGSIELNEGLTFQAPEFGVTVLGCSHGFDPKGSTSGYIFWINGRGIMVDPPPYTSYHLKKMGIPPMMISAIIISHCHADHDAGAFHKILDDSKVEIITTRTIMYSFLRKYSAISNLSQEQIKSLFIFRPAILGVPLNIYGAEFEFFYAFHSIPCIGFRVKYQNKSIYFSGDTFYDPVKIEELYKQGHLNQARCRQLNSPKFTEDIILHEAGVPPIHTSQTVLSQLPNQVKNRMYLVHVAAKDVLKGSGLKVAKPGIENTLILIRPNVQQDIPLNRKMDIISRIDIFDKLTLNNAKFLMDALKLEKYKEGELVIQENQEGHKFYIIESGLAKVFSDQKQNKFQRYLQTGDYFGESALIQTGRRKASVLAVTDLRVLSLDKHDFWFIFGDGFEGQGPVIEQMMQLMEARKQQAIQILFKNSHFSQLTPTQKTQLEMIMQQQDISKGQILWKKDDEATFVFFIRKGAFVFIDCDEAKLEEFDSGSFIGEINAILKGEKLTTTVKAVREGSILKIEANAFVKFLQRNPGLLLLLQEYKYLE</sequence>
<keyword evidence="6" id="KW-0547">Nucleotide-binding</keyword>
<evidence type="ECO:0000256" key="3">
    <source>
        <dbReference type="ARBA" id="ARBA00022490"/>
    </source>
</evidence>
<dbReference type="EMBL" id="CAJJDM010000010">
    <property type="protein sequence ID" value="CAD8048746.1"/>
    <property type="molecule type" value="Genomic_DNA"/>
</dbReference>
<dbReference type="GO" id="GO:0005952">
    <property type="term" value="C:cAMP-dependent protein kinase complex"/>
    <property type="evidence" value="ECO:0007669"/>
    <property type="project" value="InterPro"/>
</dbReference>
<keyword evidence="7" id="KW-0378">Hydrolase</keyword>
<comment type="similarity">
    <text evidence="9">Belongs to the metallo-beta-lactamase superfamily. cNMP phosphodiesterase family.</text>
</comment>
<comment type="subcellular location">
    <subcellularLocation>
        <location evidence="2">Cytoplasm</location>
    </subcellularLocation>
</comment>
<reference evidence="11" key="1">
    <citation type="submission" date="2021-01" db="EMBL/GenBank/DDBJ databases">
        <authorList>
            <consortium name="Genoscope - CEA"/>
            <person name="William W."/>
        </authorList>
    </citation>
    <scope>NUCLEOTIDE SEQUENCE</scope>
</reference>
<dbReference type="Proteomes" id="UP000688137">
    <property type="component" value="Unassembled WGS sequence"/>
</dbReference>
<evidence type="ECO:0000313" key="11">
    <source>
        <dbReference type="EMBL" id="CAD8048746.1"/>
    </source>
</evidence>
<dbReference type="PROSITE" id="PS50042">
    <property type="entry name" value="CNMP_BINDING_3"/>
    <property type="match status" value="2"/>
</dbReference>
<evidence type="ECO:0000256" key="4">
    <source>
        <dbReference type="ARBA" id="ARBA00022723"/>
    </source>
</evidence>
<dbReference type="FunFam" id="2.60.120.10:FF:000283">
    <property type="entry name" value="Uncharacterized protein"/>
    <property type="match status" value="1"/>
</dbReference>
<protein>
    <recommendedName>
        <fullName evidence="10">Cyclic nucleotide-binding domain-containing protein</fullName>
    </recommendedName>
</protein>
<feature type="domain" description="Cyclic nucleotide-binding" evidence="10">
    <location>
        <begin position="576"/>
        <end position="673"/>
    </location>
</feature>
<accession>A0A8S1K1R6</accession>
<feature type="domain" description="Cyclic nucleotide-binding" evidence="10">
    <location>
        <begin position="711"/>
        <end position="811"/>
    </location>
</feature>
<evidence type="ECO:0000256" key="6">
    <source>
        <dbReference type="ARBA" id="ARBA00022741"/>
    </source>
</evidence>
<name>A0A8S1K1R6_PARPR</name>
<evidence type="ECO:0000313" key="12">
    <source>
        <dbReference type="Proteomes" id="UP000688137"/>
    </source>
</evidence>
<dbReference type="OMA" id="LEMIMQQ"/>
<dbReference type="Pfam" id="PF00027">
    <property type="entry name" value="cNMP_binding"/>
    <property type="match status" value="2"/>
</dbReference>
<dbReference type="InterPro" id="IPR000595">
    <property type="entry name" value="cNMP-bd_dom"/>
</dbReference>
<evidence type="ECO:0000256" key="5">
    <source>
        <dbReference type="ARBA" id="ARBA00022737"/>
    </source>
</evidence>
<dbReference type="InterPro" id="IPR001279">
    <property type="entry name" value="Metallo-B-lactamas"/>
</dbReference>
<keyword evidence="8" id="KW-0460">Magnesium</keyword>
<keyword evidence="5" id="KW-0677">Repeat</keyword>
<dbReference type="GO" id="GO:0016787">
    <property type="term" value="F:hydrolase activity"/>
    <property type="evidence" value="ECO:0007669"/>
    <property type="project" value="UniProtKB-KW"/>
</dbReference>
<evidence type="ECO:0000259" key="10">
    <source>
        <dbReference type="PROSITE" id="PS50042"/>
    </source>
</evidence>
<dbReference type="FunFam" id="3.60.15.10:FF:000029">
    <property type="entry name" value="Cyclic nucleotide-binding domain protein"/>
    <property type="match status" value="1"/>
</dbReference>
<dbReference type="Pfam" id="PF23023">
    <property type="entry name" value="Anti-Pycsar_Apyc1"/>
    <property type="match status" value="1"/>
</dbReference>
<keyword evidence="4" id="KW-0479">Metal-binding</keyword>
<dbReference type="GO" id="GO:0034236">
    <property type="term" value="F:protein kinase A catalytic subunit binding"/>
    <property type="evidence" value="ECO:0007669"/>
    <property type="project" value="TreeGrafter"/>
</dbReference>
<dbReference type="SMART" id="SM00100">
    <property type="entry name" value="cNMP"/>
    <property type="match status" value="2"/>
</dbReference>
<comment type="cofactor">
    <cofactor evidence="1">
        <name>Mg(2+)</name>
        <dbReference type="ChEBI" id="CHEBI:18420"/>
    </cofactor>
</comment>
<dbReference type="AlphaFoldDB" id="A0A8S1K1R6"/>
<dbReference type="GO" id="GO:0030552">
    <property type="term" value="F:cAMP binding"/>
    <property type="evidence" value="ECO:0007669"/>
    <property type="project" value="TreeGrafter"/>
</dbReference>
<evidence type="ECO:0000256" key="8">
    <source>
        <dbReference type="ARBA" id="ARBA00022842"/>
    </source>
</evidence>
<proteinExistence type="inferred from homology"/>